<dbReference type="InterPro" id="IPR043129">
    <property type="entry name" value="ATPase_NBD"/>
</dbReference>
<dbReference type="AlphaFoldDB" id="V4RB68"/>
<proteinExistence type="predicted"/>
<accession>V4RB68</accession>
<dbReference type="OrthoDB" id="49685at2"/>
<dbReference type="InterPro" id="IPR036388">
    <property type="entry name" value="WH-like_DNA-bd_sf"/>
</dbReference>
<gene>
    <name evidence="2" type="ORF">ABENE_15565</name>
</gene>
<protein>
    <recommendedName>
        <fullName evidence="1">HTH marR-type domain-containing protein</fullName>
    </recommendedName>
</protein>
<dbReference type="GO" id="GO:0003700">
    <property type="term" value="F:DNA-binding transcription factor activity"/>
    <property type="evidence" value="ECO:0007669"/>
    <property type="project" value="InterPro"/>
</dbReference>
<sequence>MNTQKLNRGSNIVAVGAYNERLVLSILRSRGALSKAELTQQTGLSKQTLTDVIGRLEGNGLLLRGEPIRGRIGQPQVPFTLNPDGAYSIGFKIGRKSFELVLMDFSGKVLKWIRHGIDYPTPDQMISFVRTALKAVCEAFPPSVMDKVIGMGVAMPNELWRWGPEFDAPEDELMAWHDFDVKAALEGLADVPVTIWNDVAAACTGELTFGKAEKSKDFLYIYLGTFLGGGVVLNGKILRGSRLKAGAVGFMLAHAAASTTESRQLLSVASIITLVHSLREAGQDAAEIWNPDDDWSTIDAFVGPWVEQISSHLASAFINASAILDVPQIVIDGSLPERVRGRIIDRTREQIGLHPTIGLSPFEVVPGTLGYFARVIGAASLPMQERFAEDLEALLKSVPVQA</sequence>
<comment type="caution">
    <text evidence="2">The sequence shown here is derived from an EMBL/GenBank/DDBJ whole genome shotgun (WGS) entry which is preliminary data.</text>
</comment>
<dbReference type="InterPro" id="IPR000600">
    <property type="entry name" value="ROK"/>
</dbReference>
<dbReference type="Proteomes" id="UP000017837">
    <property type="component" value="Unassembled WGS sequence"/>
</dbReference>
<organism evidence="2 3">
    <name type="scientific">Asticcacaulis benevestitus DSM 16100 = ATCC BAA-896</name>
    <dbReference type="NCBI Taxonomy" id="1121022"/>
    <lineage>
        <taxon>Bacteria</taxon>
        <taxon>Pseudomonadati</taxon>
        <taxon>Pseudomonadota</taxon>
        <taxon>Alphaproteobacteria</taxon>
        <taxon>Caulobacterales</taxon>
        <taxon>Caulobacteraceae</taxon>
        <taxon>Asticcacaulis</taxon>
    </lineage>
</organism>
<dbReference type="InterPro" id="IPR000835">
    <property type="entry name" value="HTH_MarR-typ"/>
</dbReference>
<dbReference type="GO" id="GO:0019262">
    <property type="term" value="P:N-acetylneuraminate catabolic process"/>
    <property type="evidence" value="ECO:0007669"/>
    <property type="project" value="TreeGrafter"/>
</dbReference>
<evidence type="ECO:0000259" key="1">
    <source>
        <dbReference type="Pfam" id="PF01047"/>
    </source>
</evidence>
<dbReference type="Gene3D" id="1.10.10.10">
    <property type="entry name" value="Winged helix-like DNA-binding domain superfamily/Winged helix DNA-binding domain"/>
    <property type="match status" value="1"/>
</dbReference>
<dbReference type="eggNOG" id="COG1940">
    <property type="taxonomic scope" value="Bacteria"/>
</dbReference>
<dbReference type="Pfam" id="PF01047">
    <property type="entry name" value="MarR"/>
    <property type="match status" value="1"/>
</dbReference>
<dbReference type="SUPFAM" id="SSF53067">
    <property type="entry name" value="Actin-like ATPase domain"/>
    <property type="match status" value="1"/>
</dbReference>
<name>V4RB68_9CAUL</name>
<dbReference type="EMBL" id="AWGB01000035">
    <property type="protein sequence ID" value="ESQ88658.1"/>
    <property type="molecule type" value="Genomic_DNA"/>
</dbReference>
<dbReference type="InterPro" id="IPR036390">
    <property type="entry name" value="WH_DNA-bd_sf"/>
</dbReference>
<dbReference type="RefSeq" id="WP_018083110.1">
    <property type="nucleotide sequence ID" value="NZ_AQWM01000024.1"/>
</dbReference>
<dbReference type="PATRIC" id="fig|1121022.4.peg.3165"/>
<dbReference type="CDD" id="cd23763">
    <property type="entry name" value="ASKHA_ATPase_ROK"/>
    <property type="match status" value="1"/>
</dbReference>
<evidence type="ECO:0000313" key="3">
    <source>
        <dbReference type="Proteomes" id="UP000017837"/>
    </source>
</evidence>
<dbReference type="Pfam" id="PF00480">
    <property type="entry name" value="ROK"/>
    <property type="match status" value="1"/>
</dbReference>
<dbReference type="PANTHER" id="PTHR18964:SF169">
    <property type="entry name" value="N-ACETYLMANNOSAMINE KINASE"/>
    <property type="match status" value="1"/>
</dbReference>
<keyword evidence="3" id="KW-1185">Reference proteome</keyword>
<reference evidence="2 3" key="1">
    <citation type="journal article" date="2014" name="Nature">
        <title>Sequential evolution of bacterial morphology by co-option of a developmental regulator.</title>
        <authorList>
            <person name="Jiang C."/>
            <person name="Brown P.J."/>
            <person name="Ducret A."/>
            <person name="Brun Y.V."/>
        </authorList>
    </citation>
    <scope>NUCLEOTIDE SEQUENCE [LARGE SCALE GENOMIC DNA]</scope>
    <source>
        <strain evidence="2 3">DSM 16100</strain>
    </source>
</reference>
<dbReference type="STRING" id="1121022.GCA_000376105_03436"/>
<feature type="domain" description="HTH marR-type" evidence="1">
    <location>
        <begin position="22"/>
        <end position="64"/>
    </location>
</feature>
<dbReference type="SUPFAM" id="SSF46785">
    <property type="entry name" value="Winged helix' DNA-binding domain"/>
    <property type="match status" value="1"/>
</dbReference>
<dbReference type="GO" id="GO:0009384">
    <property type="term" value="F:N-acylmannosamine kinase activity"/>
    <property type="evidence" value="ECO:0007669"/>
    <property type="project" value="TreeGrafter"/>
</dbReference>
<dbReference type="PANTHER" id="PTHR18964">
    <property type="entry name" value="ROK (REPRESSOR, ORF, KINASE) FAMILY"/>
    <property type="match status" value="1"/>
</dbReference>
<evidence type="ECO:0000313" key="2">
    <source>
        <dbReference type="EMBL" id="ESQ88658.1"/>
    </source>
</evidence>
<dbReference type="Gene3D" id="3.30.420.40">
    <property type="match status" value="2"/>
</dbReference>